<gene>
    <name evidence="1" type="ORF">BJX66DRAFT_338416</name>
</gene>
<dbReference type="EMBL" id="JBFTWV010000052">
    <property type="protein sequence ID" value="KAL2793833.1"/>
    <property type="molecule type" value="Genomic_DNA"/>
</dbReference>
<dbReference type="SUPFAM" id="SSF52047">
    <property type="entry name" value="RNI-like"/>
    <property type="match status" value="1"/>
</dbReference>
<accession>A0ABR4G480</accession>
<keyword evidence="2" id="KW-1185">Reference proteome</keyword>
<dbReference type="Proteomes" id="UP001610563">
    <property type="component" value="Unassembled WGS sequence"/>
</dbReference>
<protein>
    <submittedName>
        <fullName evidence="1">Uncharacterized protein</fullName>
    </submittedName>
</protein>
<proteinExistence type="predicted"/>
<dbReference type="PANTHER" id="PTHR42057:SF2">
    <property type="entry name" value="F-BOX DOMAIN PROTEIN (AFU_ORTHOLOGUE AFUA_4G00200)-RELATED"/>
    <property type="match status" value="1"/>
</dbReference>
<name>A0ABR4G480_9EURO</name>
<dbReference type="PANTHER" id="PTHR42057">
    <property type="entry name" value="F-BOX DOMAIN PROTEIN (AFU_ORTHOLOGUE AFUA_4G00200)"/>
    <property type="match status" value="1"/>
</dbReference>
<organism evidence="1 2">
    <name type="scientific">Aspergillus keveii</name>
    <dbReference type="NCBI Taxonomy" id="714993"/>
    <lineage>
        <taxon>Eukaryota</taxon>
        <taxon>Fungi</taxon>
        <taxon>Dikarya</taxon>
        <taxon>Ascomycota</taxon>
        <taxon>Pezizomycotina</taxon>
        <taxon>Eurotiomycetes</taxon>
        <taxon>Eurotiomycetidae</taxon>
        <taxon>Eurotiales</taxon>
        <taxon>Aspergillaceae</taxon>
        <taxon>Aspergillus</taxon>
        <taxon>Aspergillus subgen. Nidulantes</taxon>
    </lineage>
</organism>
<evidence type="ECO:0000313" key="1">
    <source>
        <dbReference type="EMBL" id="KAL2793833.1"/>
    </source>
</evidence>
<sequence>MLGTVLSIVKSLRLQIVTEWDHAAPESSLHSNALHASFASFPTTWLKPSSSIQHLTLSCDRQYGFIPYLRLTDVHFPRLQHLGLNKFTFAIDSHLTWITSHAATLTTLYLDDCSILYDIGIIDTDLPNIPLSQFEMEQRAYPETNPEFPGLMEDAYLFTRLANVRNSGLFRMFLMAS</sequence>
<reference evidence="1 2" key="1">
    <citation type="submission" date="2024-07" db="EMBL/GenBank/DDBJ databases">
        <title>Section-level genome sequencing and comparative genomics of Aspergillus sections Usti and Cavernicolus.</title>
        <authorList>
            <consortium name="Lawrence Berkeley National Laboratory"/>
            <person name="Nybo J.L."/>
            <person name="Vesth T.C."/>
            <person name="Theobald S."/>
            <person name="Frisvad J.C."/>
            <person name="Larsen T.O."/>
            <person name="Kjaerboelling I."/>
            <person name="Rothschild-Mancinelli K."/>
            <person name="Lyhne E.K."/>
            <person name="Kogle M.E."/>
            <person name="Barry K."/>
            <person name="Clum A."/>
            <person name="Na H."/>
            <person name="Ledsgaard L."/>
            <person name="Lin J."/>
            <person name="Lipzen A."/>
            <person name="Kuo A."/>
            <person name="Riley R."/>
            <person name="Mondo S."/>
            <person name="Labutti K."/>
            <person name="Haridas S."/>
            <person name="Pangalinan J."/>
            <person name="Salamov A.A."/>
            <person name="Simmons B.A."/>
            <person name="Magnuson J.K."/>
            <person name="Chen J."/>
            <person name="Drula E."/>
            <person name="Henrissat B."/>
            <person name="Wiebenga A."/>
            <person name="Lubbers R.J."/>
            <person name="Gomes A.C."/>
            <person name="Makela M.R."/>
            <person name="Stajich J."/>
            <person name="Grigoriev I.V."/>
            <person name="Mortensen U.H."/>
            <person name="De Vries R.P."/>
            <person name="Baker S.E."/>
            <person name="Andersen M.R."/>
        </authorList>
    </citation>
    <scope>NUCLEOTIDE SEQUENCE [LARGE SCALE GENOMIC DNA]</scope>
    <source>
        <strain evidence="1 2">CBS 209.92</strain>
    </source>
</reference>
<evidence type="ECO:0000313" key="2">
    <source>
        <dbReference type="Proteomes" id="UP001610563"/>
    </source>
</evidence>
<comment type="caution">
    <text evidence="1">The sequence shown here is derived from an EMBL/GenBank/DDBJ whole genome shotgun (WGS) entry which is preliminary data.</text>
</comment>